<gene>
    <name evidence="4" type="ORF">VICG_01246</name>
</gene>
<dbReference type="GO" id="GO:0010181">
    <property type="term" value="F:FMN binding"/>
    <property type="evidence" value="ECO:0007669"/>
    <property type="project" value="InterPro"/>
</dbReference>
<dbReference type="InterPro" id="IPR017927">
    <property type="entry name" value="FAD-bd_FR_type"/>
</dbReference>
<dbReference type="SUPFAM" id="SSF63380">
    <property type="entry name" value="Riboflavin synthase domain-like"/>
    <property type="match status" value="1"/>
</dbReference>
<evidence type="ECO:0000259" key="3">
    <source>
        <dbReference type="PROSITE" id="PS51384"/>
    </source>
</evidence>
<name>L2GN59_VITCO</name>
<evidence type="ECO:0000256" key="1">
    <source>
        <dbReference type="ARBA" id="ARBA00022630"/>
    </source>
</evidence>
<accession>L2GN59</accession>
<feature type="domain" description="FAD-binding FR-type" evidence="3">
    <location>
        <begin position="166"/>
        <end position="373"/>
    </location>
</feature>
<dbReference type="Proteomes" id="UP000011082">
    <property type="component" value="Unassembled WGS sequence"/>
</dbReference>
<dbReference type="OMA" id="DSIMGLH"/>
<dbReference type="GO" id="GO:0016491">
    <property type="term" value="F:oxidoreductase activity"/>
    <property type="evidence" value="ECO:0007669"/>
    <property type="project" value="InterPro"/>
</dbReference>
<dbReference type="OrthoDB" id="1856718at2759"/>
<dbReference type="AlphaFoldDB" id="L2GN59"/>
<dbReference type="VEuPathDB" id="MicrosporidiaDB:VICG_01246"/>
<dbReference type="PRINTS" id="PR00369">
    <property type="entry name" value="FLAVODOXIN"/>
</dbReference>
<dbReference type="InParanoid" id="L2GN59"/>
<dbReference type="HOGENOM" id="CLU_001570_17_6_1"/>
<evidence type="ECO:0000313" key="4">
    <source>
        <dbReference type="EMBL" id="ELA41742.1"/>
    </source>
</evidence>
<dbReference type="Gene3D" id="3.40.50.80">
    <property type="entry name" value="Nucleotide-binding domain of ferredoxin-NADP reductase (FNR) module"/>
    <property type="match status" value="1"/>
</dbReference>
<dbReference type="GO" id="GO:0050660">
    <property type="term" value="F:flavin adenine dinucleotide binding"/>
    <property type="evidence" value="ECO:0007669"/>
    <property type="project" value="TreeGrafter"/>
</dbReference>
<dbReference type="RefSeq" id="XP_007604692.1">
    <property type="nucleotide sequence ID" value="XM_007604630.1"/>
</dbReference>
<proteinExistence type="predicted"/>
<reference evidence="5" key="1">
    <citation type="submission" date="2011-05" db="EMBL/GenBank/DDBJ databases">
        <title>The genome sequence of Vittaforma corneae strain ATCC 50505.</title>
        <authorList>
            <consortium name="The Broad Institute Genome Sequencing Platform"/>
            <person name="Cuomo C."/>
            <person name="Didier E."/>
            <person name="Bowers L."/>
            <person name="Young S.K."/>
            <person name="Zeng Q."/>
            <person name="Gargeya S."/>
            <person name="Fitzgerald M."/>
            <person name="Haas B."/>
            <person name="Abouelleil A."/>
            <person name="Alvarado L."/>
            <person name="Arachchi H.M."/>
            <person name="Berlin A."/>
            <person name="Chapman S.B."/>
            <person name="Gearin G."/>
            <person name="Goldberg J."/>
            <person name="Griggs A."/>
            <person name="Gujja S."/>
            <person name="Hansen M."/>
            <person name="Heiman D."/>
            <person name="Howarth C."/>
            <person name="Larimer J."/>
            <person name="Lui A."/>
            <person name="MacDonald P.J.P."/>
            <person name="McCowen C."/>
            <person name="Montmayeur A."/>
            <person name="Murphy C."/>
            <person name="Neiman D."/>
            <person name="Pearson M."/>
            <person name="Priest M."/>
            <person name="Roberts A."/>
            <person name="Saif S."/>
            <person name="Shea T."/>
            <person name="Sisk P."/>
            <person name="Stolte C."/>
            <person name="Sykes S."/>
            <person name="Wortman J."/>
            <person name="Nusbaum C."/>
            <person name="Birren B."/>
        </authorList>
    </citation>
    <scope>NUCLEOTIDE SEQUENCE [LARGE SCALE GENOMIC DNA]</scope>
    <source>
        <strain evidence="5">ATCC 50505</strain>
    </source>
</reference>
<dbReference type="Gene3D" id="2.40.30.10">
    <property type="entry name" value="Translation factors"/>
    <property type="match status" value="1"/>
</dbReference>
<organism evidence="4 5">
    <name type="scientific">Vittaforma corneae (strain ATCC 50505)</name>
    <name type="common">Microsporidian parasite</name>
    <name type="synonym">Nosema corneum</name>
    <dbReference type="NCBI Taxonomy" id="993615"/>
    <lineage>
        <taxon>Eukaryota</taxon>
        <taxon>Fungi</taxon>
        <taxon>Fungi incertae sedis</taxon>
        <taxon>Microsporidia</taxon>
        <taxon>Nosematidae</taxon>
        <taxon>Vittaforma</taxon>
    </lineage>
</organism>
<dbReference type="PROSITE" id="PS51384">
    <property type="entry name" value="FAD_FR"/>
    <property type="match status" value="1"/>
</dbReference>
<sequence>MVPILIGSQTGNGLHLAKLLNKEIPNTFTLAINEFDILKINEFPFIIFIMSTHGDGQCPFNMSRMYNLLVSQGAKKHNKDSLLFNFKFAMLGLGDSSYQKYNYCARICSEKMQHLGAKCIVQELCDSQDPNGMYDGYRRFKESIAAIYSSELCSNLTGESVKNENIKKYKAKIVSNRELTPQGYEHMVYEIIFDIPEYIDFYPGDCLSIVPENTIDLREYFNFPDNQIEFLRKNIDFFATVQQTSFIELSSFTDSDVFREKLLEISQDYDLYYDYVIIPRRNIIEIIEDFKLGVTFDFLKGLNSIYPRYFSCTMTQEQGNGESRARYHVLYNIVRYKTYLDKERLGLCSQYLTTLAPGDCINIGVTRSSLFFEEKNLLFFATGTGVTLPRSVIHFFKHKTVKIFYGFRYYDKDQLCKEEFSENVDITYVASRDEKKYIMDAYRESPVDNIDSWLVFASGNCRINRSVHQVLKDVHGKDVVFQSETW</sequence>
<dbReference type="SUPFAM" id="SSF52343">
    <property type="entry name" value="Ferredoxin reductase-like, C-terminal NADP-linked domain"/>
    <property type="match status" value="1"/>
</dbReference>
<dbReference type="Gene3D" id="3.40.50.360">
    <property type="match status" value="1"/>
</dbReference>
<dbReference type="Gene3D" id="1.20.990.10">
    <property type="entry name" value="NADPH-cytochrome p450 Reductase, Chain A, domain 3"/>
    <property type="match status" value="1"/>
</dbReference>
<dbReference type="InterPro" id="IPR039261">
    <property type="entry name" value="FNR_nucleotide-bd"/>
</dbReference>
<dbReference type="EMBL" id="JH370139">
    <property type="protein sequence ID" value="ELA41742.1"/>
    <property type="molecule type" value="Genomic_DNA"/>
</dbReference>
<dbReference type="GeneID" id="19881957"/>
<dbReference type="STRING" id="993615.L2GN59"/>
<dbReference type="InterPro" id="IPR023173">
    <property type="entry name" value="NADPH_Cyt_P450_Rdtase_alpha"/>
</dbReference>
<feature type="domain" description="Flavodoxin-like" evidence="2">
    <location>
        <begin position="2"/>
        <end position="145"/>
    </location>
</feature>
<dbReference type="Pfam" id="PF00258">
    <property type="entry name" value="Flavodoxin_1"/>
    <property type="match status" value="1"/>
</dbReference>
<dbReference type="PROSITE" id="PS50902">
    <property type="entry name" value="FLAVODOXIN_LIKE"/>
    <property type="match status" value="1"/>
</dbReference>
<keyword evidence="1" id="KW-0285">Flavoprotein</keyword>
<dbReference type="InterPro" id="IPR017938">
    <property type="entry name" value="Riboflavin_synthase-like_b-brl"/>
</dbReference>
<dbReference type="InterPro" id="IPR001094">
    <property type="entry name" value="Flavdoxin-like"/>
</dbReference>
<dbReference type="PANTHER" id="PTHR19384">
    <property type="entry name" value="NITRIC OXIDE SYNTHASE-RELATED"/>
    <property type="match status" value="1"/>
</dbReference>
<evidence type="ECO:0000259" key="2">
    <source>
        <dbReference type="PROSITE" id="PS50902"/>
    </source>
</evidence>
<evidence type="ECO:0008006" key="6">
    <source>
        <dbReference type="Google" id="ProtNLM"/>
    </source>
</evidence>
<dbReference type="PANTHER" id="PTHR19384:SF10">
    <property type="entry name" value="NADPH-DEPENDENT DIFLAVIN OXIDOREDUCTASE 1"/>
    <property type="match status" value="1"/>
</dbReference>
<dbReference type="InterPro" id="IPR008254">
    <property type="entry name" value="Flavodoxin/NO_synth"/>
</dbReference>
<evidence type="ECO:0000313" key="5">
    <source>
        <dbReference type="Proteomes" id="UP000011082"/>
    </source>
</evidence>
<keyword evidence="5" id="KW-1185">Reference proteome</keyword>
<protein>
    <recommendedName>
        <fullName evidence="6">Flavodoxin-like domain-containing protein</fullName>
    </recommendedName>
</protein>
<dbReference type="FunCoup" id="L2GN59">
    <property type="interactions" value="116"/>
</dbReference>
<dbReference type="GO" id="GO:0005829">
    <property type="term" value="C:cytosol"/>
    <property type="evidence" value="ECO:0007669"/>
    <property type="project" value="TreeGrafter"/>
</dbReference>
<dbReference type="SUPFAM" id="SSF52218">
    <property type="entry name" value="Flavoproteins"/>
    <property type="match status" value="1"/>
</dbReference>
<dbReference type="InterPro" id="IPR029039">
    <property type="entry name" value="Flavoprotein-like_sf"/>
</dbReference>